<proteinExistence type="predicted"/>
<keyword evidence="5" id="KW-0472">Membrane</keyword>
<feature type="region of interest" description="Disordered" evidence="6">
    <location>
        <begin position="1"/>
        <end position="38"/>
    </location>
</feature>
<comment type="subcellular location">
    <subcellularLocation>
        <location evidence="1">Membrane</location>
        <topology evidence="1">Single-pass membrane protein</topology>
    </subcellularLocation>
</comment>
<dbReference type="EMBL" id="RWGY01000011">
    <property type="protein sequence ID" value="TVU31337.1"/>
    <property type="molecule type" value="Genomic_DNA"/>
</dbReference>
<evidence type="ECO:0000313" key="8">
    <source>
        <dbReference type="Proteomes" id="UP000324897"/>
    </source>
</evidence>
<reference evidence="7 8" key="1">
    <citation type="journal article" date="2019" name="Sci. Rep.">
        <title>A high-quality genome of Eragrostis curvula grass provides insights into Poaceae evolution and supports new strategies to enhance forage quality.</title>
        <authorList>
            <person name="Carballo J."/>
            <person name="Santos B.A.C.M."/>
            <person name="Zappacosta D."/>
            <person name="Garbus I."/>
            <person name="Selva J.P."/>
            <person name="Gallo C.A."/>
            <person name="Diaz A."/>
            <person name="Albertini E."/>
            <person name="Caccamo M."/>
            <person name="Echenique V."/>
        </authorList>
    </citation>
    <scope>NUCLEOTIDE SEQUENCE [LARGE SCALE GENOMIC DNA]</scope>
    <source>
        <strain evidence="8">cv. Victoria</strain>
        <tissue evidence="7">Leaf</tissue>
    </source>
</reference>
<sequence length="144" mass="16036">MRSSGSETITTEKRRSGTPALAPSGTWYPSGSPKASPSPAKAGVYSFGMVLLEMVSGRRKLCSLPLDGMFLFQKDTEFQVQGYIDDILDPRAMAAYYSNKTNLAIVKRMIKTALRCLHSAEARPSMEEVINQFEYYTAQSYLPY</sequence>
<accession>A0A5J9V7E1</accession>
<evidence type="ECO:0000256" key="2">
    <source>
        <dbReference type="ARBA" id="ARBA00022692"/>
    </source>
</evidence>
<organism evidence="7 8">
    <name type="scientific">Eragrostis curvula</name>
    <name type="common">weeping love grass</name>
    <dbReference type="NCBI Taxonomy" id="38414"/>
    <lineage>
        <taxon>Eukaryota</taxon>
        <taxon>Viridiplantae</taxon>
        <taxon>Streptophyta</taxon>
        <taxon>Embryophyta</taxon>
        <taxon>Tracheophyta</taxon>
        <taxon>Spermatophyta</taxon>
        <taxon>Magnoliopsida</taxon>
        <taxon>Liliopsida</taxon>
        <taxon>Poales</taxon>
        <taxon>Poaceae</taxon>
        <taxon>PACMAD clade</taxon>
        <taxon>Chloridoideae</taxon>
        <taxon>Eragrostideae</taxon>
        <taxon>Eragrostidinae</taxon>
        <taxon>Eragrostis</taxon>
    </lineage>
</organism>
<evidence type="ECO:0000313" key="7">
    <source>
        <dbReference type="EMBL" id="TVU31337.1"/>
    </source>
</evidence>
<dbReference type="Gene3D" id="1.10.510.10">
    <property type="entry name" value="Transferase(Phosphotransferase) domain 1"/>
    <property type="match status" value="1"/>
</dbReference>
<keyword evidence="2" id="KW-0812">Transmembrane</keyword>
<dbReference type="Gramene" id="TVU31337">
    <property type="protein sequence ID" value="TVU31337"/>
    <property type="gene ID" value="EJB05_23019"/>
</dbReference>
<dbReference type="PANTHER" id="PTHR47974:SF6">
    <property type="entry name" value="NON-SPECIFIC SERINE_THREONINE PROTEIN KINASE"/>
    <property type="match status" value="1"/>
</dbReference>
<comment type="caution">
    <text evidence="7">The sequence shown here is derived from an EMBL/GenBank/DDBJ whole genome shotgun (WGS) entry which is preliminary data.</text>
</comment>
<evidence type="ECO:0000256" key="6">
    <source>
        <dbReference type="SAM" id="MobiDB-lite"/>
    </source>
</evidence>
<keyword evidence="8" id="KW-1185">Reference proteome</keyword>
<dbReference type="Proteomes" id="UP000324897">
    <property type="component" value="Chromosome 1"/>
</dbReference>
<feature type="non-terminal residue" evidence="7">
    <location>
        <position position="1"/>
    </location>
</feature>
<name>A0A5J9V7E1_9POAL</name>
<protein>
    <recommendedName>
        <fullName evidence="9">Serine-threonine/tyrosine-protein kinase catalytic domain-containing protein</fullName>
    </recommendedName>
</protein>
<keyword evidence="3" id="KW-0732">Signal</keyword>
<evidence type="ECO:0008006" key="9">
    <source>
        <dbReference type="Google" id="ProtNLM"/>
    </source>
</evidence>
<dbReference type="SUPFAM" id="SSF56112">
    <property type="entry name" value="Protein kinase-like (PK-like)"/>
    <property type="match status" value="1"/>
</dbReference>
<dbReference type="OrthoDB" id="4062651at2759"/>
<dbReference type="PANTHER" id="PTHR47974">
    <property type="entry name" value="OS07G0415500 PROTEIN"/>
    <property type="match status" value="1"/>
</dbReference>
<evidence type="ECO:0000256" key="1">
    <source>
        <dbReference type="ARBA" id="ARBA00004167"/>
    </source>
</evidence>
<evidence type="ECO:0000256" key="5">
    <source>
        <dbReference type="ARBA" id="ARBA00023136"/>
    </source>
</evidence>
<dbReference type="GO" id="GO:0016020">
    <property type="term" value="C:membrane"/>
    <property type="evidence" value="ECO:0007669"/>
    <property type="project" value="UniProtKB-SubCell"/>
</dbReference>
<evidence type="ECO:0000256" key="4">
    <source>
        <dbReference type="ARBA" id="ARBA00022989"/>
    </source>
</evidence>
<dbReference type="AlphaFoldDB" id="A0A5J9V7E1"/>
<dbReference type="InterPro" id="IPR011009">
    <property type="entry name" value="Kinase-like_dom_sf"/>
</dbReference>
<keyword evidence="4" id="KW-1133">Transmembrane helix</keyword>
<evidence type="ECO:0000256" key="3">
    <source>
        <dbReference type="ARBA" id="ARBA00022729"/>
    </source>
</evidence>
<gene>
    <name evidence="7" type="ORF">EJB05_23019</name>
</gene>
<feature type="compositionally biased region" description="Low complexity" evidence="6">
    <location>
        <begin position="29"/>
        <end position="38"/>
    </location>
</feature>